<dbReference type="InterPro" id="IPR057744">
    <property type="entry name" value="OTAase-like"/>
</dbReference>
<dbReference type="GO" id="GO:0016810">
    <property type="term" value="F:hydrolase activity, acting on carbon-nitrogen (but not peptide) bonds"/>
    <property type="evidence" value="ECO:0007669"/>
    <property type="project" value="InterPro"/>
</dbReference>
<proteinExistence type="predicted"/>
<dbReference type="PANTHER" id="PTHR43135:SF3">
    <property type="entry name" value="ALPHA-D-RIBOSE 1-METHYLPHOSPHONATE 5-TRIPHOSPHATE DIPHOSPHATASE"/>
    <property type="match status" value="1"/>
</dbReference>
<evidence type="ECO:0000313" key="4">
    <source>
        <dbReference type="Proteomes" id="UP000262699"/>
    </source>
</evidence>
<dbReference type="Gene3D" id="2.30.40.10">
    <property type="entry name" value="Urease, subunit C, domain 1"/>
    <property type="match status" value="1"/>
</dbReference>
<evidence type="ECO:0000259" key="2">
    <source>
        <dbReference type="Pfam" id="PF01979"/>
    </source>
</evidence>
<reference evidence="3 4" key="1">
    <citation type="journal article" date="2018" name="Nat. Biotechnol.">
        <title>A standardized bacterial taxonomy based on genome phylogeny substantially revises the tree of life.</title>
        <authorList>
            <person name="Parks D.H."/>
            <person name="Chuvochina M."/>
            <person name="Waite D.W."/>
            <person name="Rinke C."/>
            <person name="Skarshewski A."/>
            <person name="Chaumeil P.A."/>
            <person name="Hugenholtz P."/>
        </authorList>
    </citation>
    <scope>NUCLEOTIDE SEQUENCE [LARGE SCALE GENOMIC DNA]</scope>
    <source>
        <strain evidence="3">UBA9015</strain>
    </source>
</reference>
<feature type="chain" id="PRO_5017615252" evidence="1">
    <location>
        <begin position="21"/>
        <end position="432"/>
    </location>
</feature>
<organism evidence="3 4">
    <name type="scientific">Sphingomonas bacterium</name>
    <dbReference type="NCBI Taxonomy" id="1895847"/>
    <lineage>
        <taxon>Bacteria</taxon>
        <taxon>Pseudomonadati</taxon>
        <taxon>Pseudomonadota</taxon>
        <taxon>Alphaproteobacteria</taxon>
        <taxon>Sphingomonadales</taxon>
        <taxon>Sphingomonadaceae</taxon>
        <taxon>Sphingomonas</taxon>
    </lineage>
</organism>
<accession>A0A3D0WCM0</accession>
<dbReference type="InterPro" id="IPR032466">
    <property type="entry name" value="Metal_Hydrolase"/>
</dbReference>
<sequence>MSILPLALALVAASPQEAPAAPPADSVVITADRMIDVVTGKVIERPVIVAAKGRIVSVVGEGTSRPVIPAGARRIDLPGRTLVPGLIDMHVHLTSNPKYGGYSRYQFTDSFWTAQGVGNAERTLRAGFTTVRNVGSDDYADVGIKQAIEEGWVTGPRIVPAAYALGATGGHCDETFLPPSYNKKSPAVGDSPEELRRRVREQRKYGAEIIKACATGGVFSRNTEPGVQQLSPEELKAIADEAHFWKLKAAAHAHGADGIRAAIEAGFDTIEHVSFIDDAGIKAAKAKGTFLGFDIYNTEYTLSEGEKNGVLPENIEKERRVGTIQRENFRKAAQAGARMIFSTDAGIYPHGDNARQFAVMVRYGLTPLQAIQAATSNAAEALGRSQDVGAIAVGRYADIVAVAGDPLADIRTLEKPVAVIKGGEVVAGTVAP</sequence>
<dbReference type="AlphaFoldDB" id="A0A3D0WCM0"/>
<feature type="signal peptide" evidence="1">
    <location>
        <begin position="1"/>
        <end position="20"/>
    </location>
</feature>
<dbReference type="Proteomes" id="UP000262699">
    <property type="component" value="Unassembled WGS sequence"/>
</dbReference>
<comment type="caution">
    <text evidence="3">The sequence shown here is derived from an EMBL/GenBank/DDBJ whole genome shotgun (WGS) entry which is preliminary data.</text>
</comment>
<dbReference type="InterPro" id="IPR006680">
    <property type="entry name" value="Amidohydro-rel"/>
</dbReference>
<keyword evidence="1" id="KW-0732">Signal</keyword>
<dbReference type="SUPFAM" id="SSF51338">
    <property type="entry name" value="Composite domain of metallo-dependent hydrolases"/>
    <property type="match status" value="1"/>
</dbReference>
<evidence type="ECO:0000256" key="1">
    <source>
        <dbReference type="SAM" id="SignalP"/>
    </source>
</evidence>
<dbReference type="SUPFAM" id="SSF51556">
    <property type="entry name" value="Metallo-dependent hydrolases"/>
    <property type="match status" value="1"/>
</dbReference>
<dbReference type="InterPro" id="IPR011059">
    <property type="entry name" value="Metal-dep_hydrolase_composite"/>
</dbReference>
<dbReference type="CDD" id="cd01299">
    <property type="entry name" value="Met_dep_hydrolase_A"/>
    <property type="match status" value="1"/>
</dbReference>
<feature type="domain" description="Amidohydrolase-related" evidence="2">
    <location>
        <begin position="81"/>
        <end position="426"/>
    </location>
</feature>
<dbReference type="EMBL" id="DOYJ01000247">
    <property type="protein sequence ID" value="HCB76289.1"/>
    <property type="molecule type" value="Genomic_DNA"/>
</dbReference>
<dbReference type="Pfam" id="PF01979">
    <property type="entry name" value="Amidohydro_1"/>
    <property type="match status" value="1"/>
</dbReference>
<gene>
    <name evidence="3" type="ORF">DEP91_08960</name>
</gene>
<dbReference type="Gene3D" id="3.20.20.140">
    <property type="entry name" value="Metal-dependent hydrolases"/>
    <property type="match status" value="1"/>
</dbReference>
<protein>
    <submittedName>
        <fullName evidence="3">Xaa-Pro dipeptidase</fullName>
    </submittedName>
</protein>
<dbReference type="PANTHER" id="PTHR43135">
    <property type="entry name" value="ALPHA-D-RIBOSE 1-METHYLPHOSPHONATE 5-TRIPHOSPHATE DIPHOSPHATASE"/>
    <property type="match status" value="1"/>
</dbReference>
<evidence type="ECO:0000313" key="3">
    <source>
        <dbReference type="EMBL" id="HCB76289.1"/>
    </source>
</evidence>
<dbReference type="InterPro" id="IPR051781">
    <property type="entry name" value="Metallo-dep_Hydrolase"/>
</dbReference>
<name>A0A3D0WCM0_9SPHN</name>